<feature type="domain" description="EthD" evidence="2">
    <location>
        <begin position="11"/>
        <end position="92"/>
    </location>
</feature>
<accession>A0A1Y2LY96</accession>
<dbReference type="InterPro" id="IPR009799">
    <property type="entry name" value="EthD_dom"/>
</dbReference>
<sequence length="109" mass="12454">MGEDHYPPTVTLRYVERVESGAGDRFGATMSLKSRNPPEAPVMLVGAPHELNWDCMCEMIYRDELQLQQSYALMNSPAGQVVKEEEERFTDVEHMRIVLMEKMAYNVSA</sequence>
<dbReference type="InParanoid" id="A0A1Y2LY96"/>
<reference evidence="3 4" key="1">
    <citation type="journal article" date="2017" name="Genome Announc.">
        <title>Genome sequence of the saprophytic ascomycete Epicoccum nigrum ICMP 19927 strain isolated from New Zealand.</title>
        <authorList>
            <person name="Fokin M."/>
            <person name="Fleetwood D."/>
            <person name="Weir B.S."/>
            <person name="Villas-Boas S.G."/>
        </authorList>
    </citation>
    <scope>NUCLEOTIDE SEQUENCE [LARGE SCALE GENOMIC DNA]</scope>
    <source>
        <strain evidence="3 4">ICMP 19927</strain>
    </source>
</reference>
<dbReference type="Gene3D" id="3.30.70.100">
    <property type="match status" value="1"/>
</dbReference>
<comment type="similarity">
    <text evidence="1">Belongs to the tpcK family.</text>
</comment>
<dbReference type="OrthoDB" id="2519291at2759"/>
<dbReference type="AlphaFoldDB" id="A0A1Y2LY96"/>
<dbReference type="STRING" id="105696.A0A1Y2LY96"/>
<protein>
    <recommendedName>
        <fullName evidence="2">EthD domain-containing protein</fullName>
    </recommendedName>
</protein>
<organism evidence="3 4">
    <name type="scientific">Epicoccum nigrum</name>
    <name type="common">Soil fungus</name>
    <name type="synonym">Epicoccum purpurascens</name>
    <dbReference type="NCBI Taxonomy" id="105696"/>
    <lineage>
        <taxon>Eukaryota</taxon>
        <taxon>Fungi</taxon>
        <taxon>Dikarya</taxon>
        <taxon>Ascomycota</taxon>
        <taxon>Pezizomycotina</taxon>
        <taxon>Dothideomycetes</taxon>
        <taxon>Pleosporomycetidae</taxon>
        <taxon>Pleosporales</taxon>
        <taxon>Pleosporineae</taxon>
        <taxon>Didymellaceae</taxon>
        <taxon>Epicoccum</taxon>
    </lineage>
</organism>
<evidence type="ECO:0000313" key="3">
    <source>
        <dbReference type="EMBL" id="OSS48642.1"/>
    </source>
</evidence>
<dbReference type="GO" id="GO:0016491">
    <property type="term" value="F:oxidoreductase activity"/>
    <property type="evidence" value="ECO:0007669"/>
    <property type="project" value="InterPro"/>
</dbReference>
<name>A0A1Y2LY96_EPING</name>
<dbReference type="Pfam" id="PF07110">
    <property type="entry name" value="EthD"/>
    <property type="match status" value="1"/>
</dbReference>
<keyword evidence="4" id="KW-1185">Reference proteome</keyword>
<evidence type="ECO:0000259" key="2">
    <source>
        <dbReference type="Pfam" id="PF07110"/>
    </source>
</evidence>
<dbReference type="EMBL" id="KZ107845">
    <property type="protein sequence ID" value="OSS48642.1"/>
    <property type="molecule type" value="Genomic_DNA"/>
</dbReference>
<evidence type="ECO:0000256" key="1">
    <source>
        <dbReference type="ARBA" id="ARBA00005986"/>
    </source>
</evidence>
<gene>
    <name evidence="3" type="ORF">B5807_06747</name>
</gene>
<dbReference type="Proteomes" id="UP000193240">
    <property type="component" value="Unassembled WGS sequence"/>
</dbReference>
<proteinExistence type="inferred from homology"/>
<evidence type="ECO:0000313" key="4">
    <source>
        <dbReference type="Proteomes" id="UP000193240"/>
    </source>
</evidence>